<dbReference type="CDD" id="cd03207">
    <property type="entry name" value="GST_C_8"/>
    <property type="match status" value="1"/>
</dbReference>
<evidence type="ECO:0000313" key="4">
    <source>
        <dbReference type="EMBL" id="AVO42267.1"/>
    </source>
</evidence>
<dbReference type="SFLD" id="SFLDG01150">
    <property type="entry name" value="Main.1:_Beta-like"/>
    <property type="match status" value="1"/>
</dbReference>
<keyword evidence="5" id="KW-1185">Reference proteome</keyword>
<dbReference type="Proteomes" id="UP000239326">
    <property type="component" value="Chromosome"/>
</dbReference>
<dbReference type="CDD" id="cd03046">
    <property type="entry name" value="GST_N_GTT1_like"/>
    <property type="match status" value="1"/>
</dbReference>
<dbReference type="EMBL" id="CP027669">
    <property type="protein sequence ID" value="AVO42267.1"/>
    <property type="molecule type" value="Genomic_DNA"/>
</dbReference>
<dbReference type="SFLD" id="SFLDS00019">
    <property type="entry name" value="Glutathione_Transferase_(cytos"/>
    <property type="match status" value="1"/>
</dbReference>
<dbReference type="AlphaFoldDB" id="A0A2S0N2J7"/>
<protein>
    <submittedName>
        <fullName evidence="4">Glutathione S-transferase family protein</fullName>
    </submittedName>
</protein>
<reference evidence="4 5" key="1">
    <citation type="submission" date="2018-03" db="EMBL/GenBank/DDBJ databases">
        <title>Genome sequencing of Simplicispira sp.</title>
        <authorList>
            <person name="Kim S.-J."/>
            <person name="Heo J."/>
            <person name="Kwon S.-W."/>
        </authorList>
    </citation>
    <scope>NUCLEOTIDE SEQUENCE [LARGE SCALE GENOMIC DNA]</scope>
    <source>
        <strain evidence="4 5">SC1-8</strain>
    </source>
</reference>
<gene>
    <name evidence="4" type="ORF">C6571_14060</name>
</gene>
<dbReference type="InterPro" id="IPR036282">
    <property type="entry name" value="Glutathione-S-Trfase_C_sf"/>
</dbReference>
<dbReference type="SUPFAM" id="SSF47616">
    <property type="entry name" value="GST C-terminal domain-like"/>
    <property type="match status" value="1"/>
</dbReference>
<dbReference type="Pfam" id="PF00043">
    <property type="entry name" value="GST_C"/>
    <property type="match status" value="1"/>
</dbReference>
<keyword evidence="4" id="KW-0808">Transferase</keyword>
<comment type="similarity">
    <text evidence="1">Belongs to the GST superfamily.</text>
</comment>
<dbReference type="Gene3D" id="3.40.30.10">
    <property type="entry name" value="Glutaredoxin"/>
    <property type="match status" value="1"/>
</dbReference>
<evidence type="ECO:0000256" key="1">
    <source>
        <dbReference type="RuleBase" id="RU003494"/>
    </source>
</evidence>
<dbReference type="SFLD" id="SFLDG00358">
    <property type="entry name" value="Main_(cytGST)"/>
    <property type="match status" value="1"/>
</dbReference>
<dbReference type="PROSITE" id="PS50405">
    <property type="entry name" value="GST_CTER"/>
    <property type="match status" value="1"/>
</dbReference>
<accession>A0A2S0N2J7</accession>
<name>A0A2S0N2J7_9BURK</name>
<feature type="domain" description="GST N-terminal" evidence="2">
    <location>
        <begin position="1"/>
        <end position="85"/>
    </location>
</feature>
<dbReference type="InterPro" id="IPR010987">
    <property type="entry name" value="Glutathione-S-Trfase_C-like"/>
</dbReference>
<sequence length="219" mass="24185">MSLTIYGIAASRAVRPLWAATELGLHFAHVPLRYQEGATRAPDFLALNPNGHIPVLIDERPEGQVVLWESMACTLYLARYYGRADGVDISPATPQEDAQALRWSFWTVTELEKDALTVLMHRRVMPEAQRKGDLADAAEKRLKQPLAVLESELLAQQARGCDWLAGPRFTVADLCVASVLAWALPARALLAQHPVGSAWLERCLARPAQQAMRALARKG</sequence>
<dbReference type="InterPro" id="IPR036249">
    <property type="entry name" value="Thioredoxin-like_sf"/>
</dbReference>
<organism evidence="4 5">
    <name type="scientific">Simplicispira suum</name>
    <dbReference type="NCBI Taxonomy" id="2109915"/>
    <lineage>
        <taxon>Bacteria</taxon>
        <taxon>Pseudomonadati</taxon>
        <taxon>Pseudomonadota</taxon>
        <taxon>Betaproteobacteria</taxon>
        <taxon>Burkholderiales</taxon>
        <taxon>Comamonadaceae</taxon>
        <taxon>Simplicispira</taxon>
    </lineage>
</organism>
<dbReference type="SUPFAM" id="SSF52833">
    <property type="entry name" value="Thioredoxin-like"/>
    <property type="match status" value="1"/>
</dbReference>
<dbReference type="RefSeq" id="WP_106447244.1">
    <property type="nucleotide sequence ID" value="NZ_CP027669.1"/>
</dbReference>
<dbReference type="InterPro" id="IPR040079">
    <property type="entry name" value="Glutathione_S-Trfase"/>
</dbReference>
<dbReference type="PROSITE" id="PS50404">
    <property type="entry name" value="GST_NTER"/>
    <property type="match status" value="1"/>
</dbReference>
<dbReference type="GO" id="GO:0016740">
    <property type="term" value="F:transferase activity"/>
    <property type="evidence" value="ECO:0007669"/>
    <property type="project" value="UniProtKB-KW"/>
</dbReference>
<dbReference type="PANTHER" id="PTHR44051">
    <property type="entry name" value="GLUTATHIONE S-TRANSFERASE-RELATED"/>
    <property type="match status" value="1"/>
</dbReference>
<proteinExistence type="inferred from homology"/>
<dbReference type="OrthoDB" id="5958450at2"/>
<dbReference type="PANTHER" id="PTHR44051:SF8">
    <property type="entry name" value="GLUTATHIONE S-TRANSFERASE GSTA"/>
    <property type="match status" value="1"/>
</dbReference>
<dbReference type="Pfam" id="PF02798">
    <property type="entry name" value="GST_N"/>
    <property type="match status" value="1"/>
</dbReference>
<feature type="domain" description="GST C-terminal" evidence="3">
    <location>
        <begin position="93"/>
        <end position="219"/>
    </location>
</feature>
<dbReference type="KEGG" id="simp:C6571_14060"/>
<evidence type="ECO:0000313" key="5">
    <source>
        <dbReference type="Proteomes" id="UP000239326"/>
    </source>
</evidence>
<dbReference type="InterPro" id="IPR004046">
    <property type="entry name" value="GST_C"/>
</dbReference>
<evidence type="ECO:0000259" key="2">
    <source>
        <dbReference type="PROSITE" id="PS50404"/>
    </source>
</evidence>
<evidence type="ECO:0000259" key="3">
    <source>
        <dbReference type="PROSITE" id="PS50405"/>
    </source>
</evidence>
<dbReference type="InterPro" id="IPR004045">
    <property type="entry name" value="Glutathione_S-Trfase_N"/>
</dbReference>
<dbReference type="Gene3D" id="1.20.1050.10">
    <property type="match status" value="1"/>
</dbReference>